<evidence type="ECO:0000313" key="3">
    <source>
        <dbReference type="Proteomes" id="UP001595935"/>
    </source>
</evidence>
<accession>A0ABV9PEE7</accession>
<dbReference type="EMBL" id="JBHSGV010000003">
    <property type="protein sequence ID" value="MFC4747682.1"/>
    <property type="molecule type" value="Genomic_DNA"/>
</dbReference>
<evidence type="ECO:0000313" key="2">
    <source>
        <dbReference type="EMBL" id="MFC4747682.1"/>
    </source>
</evidence>
<gene>
    <name evidence="2" type="ORF">ACFO5S_09500</name>
</gene>
<keyword evidence="1" id="KW-0732">Signal</keyword>
<dbReference type="RefSeq" id="WP_213256894.1">
    <property type="nucleotide sequence ID" value="NZ_JAGYWA010000003.1"/>
</dbReference>
<evidence type="ECO:0000256" key="1">
    <source>
        <dbReference type="SAM" id="SignalP"/>
    </source>
</evidence>
<keyword evidence="3" id="KW-1185">Reference proteome</keyword>
<dbReference type="Proteomes" id="UP001595935">
    <property type="component" value="Unassembled WGS sequence"/>
</dbReference>
<feature type="signal peptide" evidence="1">
    <location>
        <begin position="1"/>
        <end position="17"/>
    </location>
</feature>
<sequence length="254" mass="30295">MKFLYLLFFFIFFNVHAQDSQNAFAELKGNPKEYKETWYEAKKTKTGFVKGKYLHDDVYGVNAHGEIIKQGMFPAEKWEIPQNSYNKENQKIETINYNEEGGIKDKTKFIYDKNKLVKENIYDDSDVLFVSKKYEYLNNLAVRKLEFRTENGTLKTAPDEITTYEYDAKNNISTESTAYDDEYNAYAYKYNDKNLITEIYSKSSFPVRETEFKVSIRYNYQKYDVNNWTEMYLEDGLSSDGKPSYYFIEREFKY</sequence>
<protein>
    <recommendedName>
        <fullName evidence="4">YD repeat-containing protein</fullName>
    </recommendedName>
</protein>
<evidence type="ECO:0008006" key="4">
    <source>
        <dbReference type="Google" id="ProtNLM"/>
    </source>
</evidence>
<reference evidence="3" key="1">
    <citation type="journal article" date="2019" name="Int. J. Syst. Evol. Microbiol.">
        <title>The Global Catalogue of Microorganisms (GCM) 10K type strain sequencing project: providing services to taxonomists for standard genome sequencing and annotation.</title>
        <authorList>
            <consortium name="The Broad Institute Genomics Platform"/>
            <consortium name="The Broad Institute Genome Sequencing Center for Infectious Disease"/>
            <person name="Wu L."/>
            <person name="Ma J."/>
        </authorList>
    </citation>
    <scope>NUCLEOTIDE SEQUENCE [LARGE SCALE GENOMIC DNA]</scope>
    <source>
        <strain evidence="3">WYCCWR 13023</strain>
    </source>
</reference>
<comment type="caution">
    <text evidence="2">The sequence shown here is derived from an EMBL/GenBank/DDBJ whole genome shotgun (WGS) entry which is preliminary data.</text>
</comment>
<feature type="chain" id="PRO_5046556711" description="YD repeat-containing protein" evidence="1">
    <location>
        <begin position="18"/>
        <end position="254"/>
    </location>
</feature>
<proteinExistence type="predicted"/>
<name>A0ABV9PEE7_9FLAO</name>
<organism evidence="2 3">
    <name type="scientific">Flavobacterium branchiicola</name>
    <dbReference type="NCBI Taxonomy" id="1114875"/>
    <lineage>
        <taxon>Bacteria</taxon>
        <taxon>Pseudomonadati</taxon>
        <taxon>Bacteroidota</taxon>
        <taxon>Flavobacteriia</taxon>
        <taxon>Flavobacteriales</taxon>
        <taxon>Flavobacteriaceae</taxon>
        <taxon>Flavobacterium</taxon>
    </lineage>
</organism>